<feature type="transmembrane region" description="Helical" evidence="2">
    <location>
        <begin position="115"/>
        <end position="137"/>
    </location>
</feature>
<sequence length="424" mass="42004">MKHNDCFNNNHCNQFAFIPDCCNNPQTVPITSQQISQLIFLLNSLIAAIAAFFVNPSDANRLVLINLFNQLLVLIQSLAPSPEGNYLIQLIQSILLLLQSPTPNLTQIAILLQQFYSALATFFFTLIIDSSVLQLLLNLVIQLINVTPIPTGVTGATGATGATGDPGPTGATGDPGPTGATGDPGPTGATGDPGPTGPTGNPGPTGPTGNPGPTGATGDPGATGATGDPGPTGATGDPGPTGATGDPGPTGPTGDPGPTGATGDPGPTGPTGDLGPTGPTGPTGPLTVANNATVSNATNVALAGNASVPFVTNNVINGTAITHAAGSTDIVLAPNQTYYAIWNSNTNSLAAGELRAFALYLNGTQLTASLQSVANTGTNTPIQPAVGGSTVFNTGAGANILTLRNALATATTIAAPSVTVIKLI</sequence>
<feature type="compositionally biased region" description="Low complexity" evidence="1">
    <location>
        <begin position="207"/>
        <end position="277"/>
    </location>
</feature>
<dbReference type="Gene3D" id="2.60.120.40">
    <property type="match status" value="1"/>
</dbReference>
<feature type="region of interest" description="Disordered" evidence="1">
    <location>
        <begin position="157"/>
        <end position="288"/>
    </location>
</feature>
<organism evidence="3 4">
    <name type="scientific">Bacillus cereus 03BB108</name>
    <dbReference type="NCBI Taxonomy" id="451709"/>
    <lineage>
        <taxon>Bacteria</taxon>
        <taxon>Bacillati</taxon>
        <taxon>Bacillota</taxon>
        <taxon>Bacilli</taxon>
        <taxon>Bacillales</taxon>
        <taxon>Bacillaceae</taxon>
        <taxon>Bacillus</taxon>
        <taxon>Bacillus cereus group</taxon>
    </lineage>
</organism>
<dbReference type="InterPro" id="IPR008983">
    <property type="entry name" value="Tumour_necrosis_fac-like_dom"/>
</dbReference>
<evidence type="ECO:0000313" key="4">
    <source>
        <dbReference type="Proteomes" id="UP000031861"/>
    </source>
</evidence>
<name>A0AAN0SZR4_BACCE</name>
<dbReference type="Proteomes" id="UP000031861">
    <property type="component" value="Chromosome"/>
</dbReference>
<feature type="compositionally biased region" description="Low complexity" evidence="1">
    <location>
        <begin position="157"/>
        <end position="193"/>
    </location>
</feature>
<evidence type="ECO:0000256" key="2">
    <source>
        <dbReference type="SAM" id="Phobius"/>
    </source>
</evidence>
<dbReference type="EMBL" id="CP009641">
    <property type="protein sequence ID" value="AJI13395.1"/>
    <property type="molecule type" value="Genomic_DNA"/>
</dbReference>
<dbReference type="GO" id="GO:0031012">
    <property type="term" value="C:extracellular matrix"/>
    <property type="evidence" value="ECO:0007669"/>
    <property type="project" value="TreeGrafter"/>
</dbReference>
<dbReference type="InterPro" id="IPR050149">
    <property type="entry name" value="Collagen_superfamily"/>
</dbReference>
<keyword evidence="2" id="KW-1133">Transmembrane helix</keyword>
<feature type="transmembrane region" description="Helical" evidence="2">
    <location>
        <begin position="35"/>
        <end position="55"/>
    </location>
</feature>
<evidence type="ECO:0000313" key="3">
    <source>
        <dbReference type="EMBL" id="AJI13395.1"/>
    </source>
</evidence>
<dbReference type="InterPro" id="IPR048009">
    <property type="entry name" value="NGRR_dom"/>
</dbReference>
<protein>
    <submittedName>
        <fullName evidence="3">Collagen triple helix repeat family protein</fullName>
    </submittedName>
</protein>
<proteinExistence type="predicted"/>
<dbReference type="AlphaFoldDB" id="A0AAN0SZR4"/>
<dbReference type="Pfam" id="PF01391">
    <property type="entry name" value="Collagen"/>
    <property type="match status" value="2"/>
</dbReference>
<dbReference type="GO" id="GO:0030198">
    <property type="term" value="P:extracellular matrix organization"/>
    <property type="evidence" value="ECO:0007669"/>
    <property type="project" value="TreeGrafter"/>
</dbReference>
<dbReference type="NCBIfam" id="NF033172">
    <property type="entry name" value="N_to_GlyXaaXaa"/>
    <property type="match status" value="1"/>
</dbReference>
<dbReference type="InterPro" id="IPR008160">
    <property type="entry name" value="Collagen"/>
</dbReference>
<dbReference type="PANTHER" id="PTHR24023">
    <property type="entry name" value="COLLAGEN ALPHA"/>
    <property type="match status" value="1"/>
</dbReference>
<reference evidence="3 4" key="1">
    <citation type="journal article" date="2015" name="Genome Announc.">
        <title>Complete genome sequences for 35 biothreat assay-relevant bacillus species.</title>
        <authorList>
            <person name="Johnson S.L."/>
            <person name="Daligault H.E."/>
            <person name="Davenport K.W."/>
            <person name="Jaissle J."/>
            <person name="Frey K.G."/>
            <person name="Ladner J.T."/>
            <person name="Broomall S.M."/>
            <person name="Bishop-Lilly K.A."/>
            <person name="Bruce D.C."/>
            <person name="Gibbons H.S."/>
            <person name="Coyne S.R."/>
            <person name="Lo C.C."/>
            <person name="Meincke L."/>
            <person name="Munk A.C."/>
            <person name="Koroleva G.I."/>
            <person name="Rosenzweig C.N."/>
            <person name="Palacios G.F."/>
            <person name="Redden C.L."/>
            <person name="Minogue T.D."/>
            <person name="Chain P.S."/>
        </authorList>
    </citation>
    <scope>NUCLEOTIDE SEQUENCE [LARGE SCALE GENOMIC DNA]</scope>
    <source>
        <strain evidence="3 4">03BB108</strain>
    </source>
</reference>
<dbReference type="RefSeq" id="WP_001994729.1">
    <property type="nucleotide sequence ID" value="NZ_CP009641.1"/>
</dbReference>
<dbReference type="GO" id="GO:0030020">
    <property type="term" value="F:extracellular matrix structural constituent conferring tensile strength"/>
    <property type="evidence" value="ECO:0007669"/>
    <property type="project" value="TreeGrafter"/>
</dbReference>
<gene>
    <name evidence="3" type="ORF">AK40_3048</name>
</gene>
<dbReference type="GO" id="GO:0005615">
    <property type="term" value="C:extracellular space"/>
    <property type="evidence" value="ECO:0007669"/>
    <property type="project" value="TreeGrafter"/>
</dbReference>
<accession>A0AAN0SZR4</accession>
<keyword evidence="2" id="KW-0812">Transmembrane</keyword>
<keyword evidence="2" id="KW-0472">Membrane</keyword>
<evidence type="ECO:0000256" key="1">
    <source>
        <dbReference type="SAM" id="MobiDB-lite"/>
    </source>
</evidence>
<keyword evidence="3" id="KW-0176">Collagen</keyword>
<dbReference type="PANTHER" id="PTHR24023:SF1095">
    <property type="entry name" value="EGF-LIKE DOMAIN-CONTAINING PROTEIN"/>
    <property type="match status" value="1"/>
</dbReference>